<feature type="domain" description="GHMP kinase C-terminal" evidence="11">
    <location>
        <begin position="205"/>
        <end position="282"/>
    </location>
</feature>
<comment type="function">
    <text evidence="9">Catalyzes the phosphorylation of the position 2 hydroxy group of 4-diphosphocytidyl-2C-methyl-D-erythritol.</text>
</comment>
<keyword evidence="6 9" id="KW-0418">Kinase</keyword>
<comment type="pathway">
    <text evidence="9">Isoprenoid biosynthesis; isopentenyl diphosphate biosynthesis via DXP pathway; isopentenyl diphosphate from 1-deoxy-D-xylulose 5-phosphate: step 3/6.</text>
</comment>
<dbReference type="InterPro" id="IPR036554">
    <property type="entry name" value="GHMP_kinase_C_sf"/>
</dbReference>
<keyword evidence="5 9" id="KW-0547">Nucleotide-binding</keyword>
<dbReference type="PANTHER" id="PTHR43527">
    <property type="entry name" value="4-DIPHOSPHOCYTIDYL-2-C-METHYL-D-ERYTHRITOL KINASE, CHLOROPLASTIC"/>
    <property type="match status" value="1"/>
</dbReference>
<dbReference type="InterPro" id="IPR020568">
    <property type="entry name" value="Ribosomal_Su5_D2-typ_SF"/>
</dbReference>
<evidence type="ECO:0000256" key="3">
    <source>
        <dbReference type="ARBA" id="ARBA00017473"/>
    </source>
</evidence>
<keyword evidence="13" id="KW-1185">Reference proteome</keyword>
<dbReference type="PIRSF" id="PIRSF010376">
    <property type="entry name" value="IspE"/>
    <property type="match status" value="1"/>
</dbReference>
<evidence type="ECO:0000313" key="13">
    <source>
        <dbReference type="Proteomes" id="UP001501581"/>
    </source>
</evidence>
<evidence type="ECO:0000256" key="1">
    <source>
        <dbReference type="ARBA" id="ARBA00009684"/>
    </source>
</evidence>
<evidence type="ECO:0000256" key="2">
    <source>
        <dbReference type="ARBA" id="ARBA00012052"/>
    </source>
</evidence>
<feature type="active site" evidence="9">
    <location>
        <position position="139"/>
    </location>
</feature>
<dbReference type="RefSeq" id="WP_343993607.1">
    <property type="nucleotide sequence ID" value="NZ_BAAALG010000007.1"/>
</dbReference>
<evidence type="ECO:0000256" key="7">
    <source>
        <dbReference type="ARBA" id="ARBA00022840"/>
    </source>
</evidence>
<evidence type="ECO:0000256" key="5">
    <source>
        <dbReference type="ARBA" id="ARBA00022741"/>
    </source>
</evidence>
<evidence type="ECO:0000259" key="10">
    <source>
        <dbReference type="Pfam" id="PF00288"/>
    </source>
</evidence>
<dbReference type="GO" id="GO:0016301">
    <property type="term" value="F:kinase activity"/>
    <property type="evidence" value="ECO:0007669"/>
    <property type="project" value="UniProtKB-KW"/>
</dbReference>
<evidence type="ECO:0000259" key="11">
    <source>
        <dbReference type="Pfam" id="PF08544"/>
    </source>
</evidence>
<dbReference type="PANTHER" id="PTHR43527:SF2">
    <property type="entry name" value="4-DIPHOSPHOCYTIDYL-2-C-METHYL-D-ERYTHRITOL KINASE, CHLOROPLASTIC"/>
    <property type="match status" value="1"/>
</dbReference>
<dbReference type="HAMAP" id="MF_00061">
    <property type="entry name" value="IspE"/>
    <property type="match status" value="1"/>
</dbReference>
<feature type="active site" evidence="9">
    <location>
        <position position="11"/>
    </location>
</feature>
<comment type="similarity">
    <text evidence="1 9">Belongs to the GHMP kinase family. IspE subfamily.</text>
</comment>
<dbReference type="InterPro" id="IPR006204">
    <property type="entry name" value="GHMP_kinase_N_dom"/>
</dbReference>
<evidence type="ECO:0000313" key="12">
    <source>
        <dbReference type="EMBL" id="GAA1100708.1"/>
    </source>
</evidence>
<organism evidence="12 13">
    <name type="scientific">Nocardioides dubius</name>
    <dbReference type="NCBI Taxonomy" id="317019"/>
    <lineage>
        <taxon>Bacteria</taxon>
        <taxon>Bacillati</taxon>
        <taxon>Actinomycetota</taxon>
        <taxon>Actinomycetes</taxon>
        <taxon>Propionibacteriales</taxon>
        <taxon>Nocardioidaceae</taxon>
        <taxon>Nocardioides</taxon>
    </lineage>
</organism>
<dbReference type="Pfam" id="PF00288">
    <property type="entry name" value="GHMP_kinases_N"/>
    <property type="match status" value="1"/>
</dbReference>
<evidence type="ECO:0000256" key="6">
    <source>
        <dbReference type="ARBA" id="ARBA00022777"/>
    </source>
</evidence>
<dbReference type="EMBL" id="BAAALG010000007">
    <property type="protein sequence ID" value="GAA1100708.1"/>
    <property type="molecule type" value="Genomic_DNA"/>
</dbReference>
<dbReference type="InterPro" id="IPR014721">
    <property type="entry name" value="Ribsml_uS5_D2-typ_fold_subgr"/>
</dbReference>
<sequence length="296" mass="29959">MAEVTVQAPAKINLHLGVGPVRADGFHPLATAYQALSLYSRVTATDADTWSLTCSGRDGVDVSGVPLDESNLALRAARLLAGEEPRGVALHLDKGIPVAGGLAGGSADAAATLVACNELWGLGHDRATLARFAAELGSDVPFALYGGSATGHGRGEIVEPLADAGHYEWVVLTFDFGVSTPAAYAEFDLLHAGAEVPDPVIPAELLKALAEGSTSGLAAAVGNDLQPATLRLRPDLAEPLAAGIAASALAALVSGSGPTCLFLAEDASHADRVAAALGRFGRARRAHGPVPGAVIC</sequence>
<feature type="binding site" evidence="9">
    <location>
        <begin position="97"/>
        <end position="107"/>
    </location>
    <ligand>
        <name>ATP</name>
        <dbReference type="ChEBI" id="CHEBI:30616"/>
    </ligand>
</feature>
<protein>
    <recommendedName>
        <fullName evidence="3 9">4-diphosphocytidyl-2-C-methyl-D-erythritol kinase</fullName>
        <shortName evidence="9">CMK</shortName>
        <ecNumber evidence="2 9">2.7.1.148</ecNumber>
    </recommendedName>
    <alternativeName>
        <fullName evidence="8 9">4-(cytidine-5'-diphospho)-2-C-methyl-D-erythritol kinase</fullName>
    </alternativeName>
</protein>
<comment type="catalytic activity">
    <reaction evidence="9">
        <text>4-CDP-2-C-methyl-D-erythritol + ATP = 4-CDP-2-C-methyl-D-erythritol 2-phosphate + ADP + H(+)</text>
        <dbReference type="Rhea" id="RHEA:18437"/>
        <dbReference type="ChEBI" id="CHEBI:15378"/>
        <dbReference type="ChEBI" id="CHEBI:30616"/>
        <dbReference type="ChEBI" id="CHEBI:57823"/>
        <dbReference type="ChEBI" id="CHEBI:57919"/>
        <dbReference type="ChEBI" id="CHEBI:456216"/>
        <dbReference type="EC" id="2.7.1.148"/>
    </reaction>
</comment>
<dbReference type="InterPro" id="IPR004424">
    <property type="entry name" value="IspE"/>
</dbReference>
<dbReference type="Gene3D" id="3.30.230.10">
    <property type="match status" value="1"/>
</dbReference>
<proteinExistence type="inferred from homology"/>
<evidence type="ECO:0000256" key="4">
    <source>
        <dbReference type="ARBA" id="ARBA00022679"/>
    </source>
</evidence>
<dbReference type="InterPro" id="IPR013750">
    <property type="entry name" value="GHMP_kinase_C_dom"/>
</dbReference>
<dbReference type="EC" id="2.7.1.148" evidence="2 9"/>
<dbReference type="NCBIfam" id="TIGR00154">
    <property type="entry name" value="ispE"/>
    <property type="match status" value="1"/>
</dbReference>
<feature type="domain" description="GHMP kinase N-terminal" evidence="10">
    <location>
        <begin position="71"/>
        <end position="147"/>
    </location>
</feature>
<accession>A0ABN1TTU4</accession>
<dbReference type="SUPFAM" id="SSF54211">
    <property type="entry name" value="Ribosomal protein S5 domain 2-like"/>
    <property type="match status" value="1"/>
</dbReference>
<dbReference type="Gene3D" id="3.30.70.890">
    <property type="entry name" value="GHMP kinase, C-terminal domain"/>
    <property type="match status" value="1"/>
</dbReference>
<dbReference type="SUPFAM" id="SSF55060">
    <property type="entry name" value="GHMP Kinase, C-terminal domain"/>
    <property type="match status" value="1"/>
</dbReference>
<dbReference type="NCBIfam" id="NF002870">
    <property type="entry name" value="PRK03188.1"/>
    <property type="match status" value="1"/>
</dbReference>
<keyword evidence="9" id="KW-0414">Isoprene biosynthesis</keyword>
<keyword evidence="4 9" id="KW-0808">Transferase</keyword>
<keyword evidence="7 9" id="KW-0067">ATP-binding</keyword>
<comment type="caution">
    <text evidence="12">The sequence shown here is derived from an EMBL/GenBank/DDBJ whole genome shotgun (WGS) entry which is preliminary data.</text>
</comment>
<dbReference type="Pfam" id="PF08544">
    <property type="entry name" value="GHMP_kinases_C"/>
    <property type="match status" value="1"/>
</dbReference>
<evidence type="ECO:0000256" key="9">
    <source>
        <dbReference type="HAMAP-Rule" id="MF_00061"/>
    </source>
</evidence>
<evidence type="ECO:0000256" key="8">
    <source>
        <dbReference type="ARBA" id="ARBA00032554"/>
    </source>
</evidence>
<dbReference type="Proteomes" id="UP001501581">
    <property type="component" value="Unassembled WGS sequence"/>
</dbReference>
<gene>
    <name evidence="9" type="primary">ispE</name>
    <name evidence="12" type="ORF">GCM10009668_18400</name>
</gene>
<name>A0ABN1TTU4_9ACTN</name>
<reference evidence="12 13" key="1">
    <citation type="journal article" date="2019" name="Int. J. Syst. Evol. Microbiol.">
        <title>The Global Catalogue of Microorganisms (GCM) 10K type strain sequencing project: providing services to taxonomists for standard genome sequencing and annotation.</title>
        <authorList>
            <consortium name="The Broad Institute Genomics Platform"/>
            <consortium name="The Broad Institute Genome Sequencing Center for Infectious Disease"/>
            <person name="Wu L."/>
            <person name="Ma J."/>
        </authorList>
    </citation>
    <scope>NUCLEOTIDE SEQUENCE [LARGE SCALE GENOMIC DNA]</scope>
    <source>
        <strain evidence="12 13">JCM 13008</strain>
    </source>
</reference>